<evidence type="ECO:0000256" key="1">
    <source>
        <dbReference type="SAM" id="MobiDB-lite"/>
    </source>
</evidence>
<dbReference type="AlphaFoldDB" id="T2PJF3"/>
<name>T2PJF3_9BIFI</name>
<dbReference type="HOGENOM" id="CLU_3270602_0_0_11"/>
<dbReference type="Proteomes" id="UP000015779">
    <property type="component" value="Unassembled WGS sequence"/>
</dbReference>
<comment type="caution">
    <text evidence="2">The sequence shown here is derived from an EMBL/GenBank/DDBJ whole genome shotgun (WGS) entry which is preliminary data.</text>
</comment>
<protein>
    <submittedName>
        <fullName evidence="2">Uncharacterized protein</fullName>
    </submittedName>
</protein>
<evidence type="ECO:0000313" key="2">
    <source>
        <dbReference type="EMBL" id="EPI50687.1"/>
    </source>
</evidence>
<evidence type="ECO:0000313" key="3">
    <source>
        <dbReference type="Proteomes" id="UP000015779"/>
    </source>
</evidence>
<feature type="compositionally biased region" description="Polar residues" evidence="1">
    <location>
        <begin position="1"/>
        <end position="12"/>
    </location>
</feature>
<proteinExistence type="predicted"/>
<reference evidence="2 3" key="1">
    <citation type="submission" date="2013-06" db="EMBL/GenBank/DDBJ databases">
        <authorList>
            <person name="Weinstock G."/>
            <person name="Sodergren E."/>
            <person name="Lobos E.A."/>
            <person name="Fulton L."/>
            <person name="Fulton R."/>
            <person name="Courtney L."/>
            <person name="Fronick C."/>
            <person name="O'Laughlin M."/>
            <person name="Godfrey J."/>
            <person name="Wilson R.M."/>
            <person name="Miner T."/>
            <person name="Farmer C."/>
            <person name="Delehaunty K."/>
            <person name="Cordes M."/>
            <person name="Minx P."/>
            <person name="Tomlinson C."/>
            <person name="Chen J."/>
            <person name="Wollam A."/>
            <person name="Pepin K.H."/>
            <person name="Bhonagiri V."/>
            <person name="Zhang X."/>
            <person name="Warren W."/>
            <person name="Mitreva M."/>
            <person name="Mardis E.R."/>
            <person name="Wilson R.K."/>
        </authorList>
    </citation>
    <scope>NUCLEOTIDE SEQUENCE [LARGE SCALE GENOMIC DNA]</scope>
    <source>
        <strain evidence="2 3">JCP8017A</strain>
    </source>
</reference>
<dbReference type="PATRIC" id="fig|1261062.4.peg.1104"/>
<sequence length="41" mass="4832">MQHQIADTNYKQANIKKQSQTNTKQKSHYKTQQPVLINAYI</sequence>
<feature type="region of interest" description="Disordered" evidence="1">
    <location>
        <begin position="1"/>
        <end position="32"/>
    </location>
</feature>
<organism evidence="2 3">
    <name type="scientific">Gardnerella pickettii JCP8017A</name>
    <dbReference type="NCBI Taxonomy" id="1261062"/>
    <lineage>
        <taxon>Bacteria</taxon>
        <taxon>Bacillati</taxon>
        <taxon>Actinomycetota</taxon>
        <taxon>Actinomycetes</taxon>
        <taxon>Bifidobacteriales</taxon>
        <taxon>Bifidobacteriaceae</taxon>
        <taxon>Gardnerella</taxon>
        <taxon>Gardnerella pickettii</taxon>
    </lineage>
</organism>
<dbReference type="EMBL" id="ATJN01000093">
    <property type="protein sequence ID" value="EPI50687.1"/>
    <property type="molecule type" value="Genomic_DNA"/>
</dbReference>
<accession>T2PJF3</accession>
<gene>
    <name evidence="2" type="ORF">HMPREF1577_01226</name>
</gene>